<name>A0A8H5CJG8_9AGAR</name>
<sequence>MIVVFVLSLLWAGLYLKTIKGFAELGTVDSIHWTIGLAVPIANIVVCCVQGFFAHRVYILSSKQSLGQCYFAICIPALVLRLALGIACAVTTRSFKFSAYIIHFRWLLTVAMASGAIVDIANTAALIICLKKGWTPHSDTQRIIDKLTYWTIGLPIPLFMYSNALFASLNWRILLRDIHDSHKPVLNSTQGHIQFRGAVDTITMSAQSHL</sequence>
<accession>A0A8H5CJG8</accession>
<evidence type="ECO:0000313" key="3">
    <source>
        <dbReference type="Proteomes" id="UP000559256"/>
    </source>
</evidence>
<proteinExistence type="predicted"/>
<evidence type="ECO:0000256" key="1">
    <source>
        <dbReference type="SAM" id="Phobius"/>
    </source>
</evidence>
<evidence type="ECO:0000313" key="2">
    <source>
        <dbReference type="EMBL" id="KAF5342872.1"/>
    </source>
</evidence>
<gene>
    <name evidence="2" type="ORF">D9758_016092</name>
</gene>
<feature type="transmembrane region" description="Helical" evidence="1">
    <location>
        <begin position="104"/>
        <end position="128"/>
    </location>
</feature>
<reference evidence="2 3" key="1">
    <citation type="journal article" date="2020" name="ISME J.">
        <title>Uncovering the hidden diversity of litter-decomposition mechanisms in mushroom-forming fungi.</title>
        <authorList>
            <person name="Floudas D."/>
            <person name="Bentzer J."/>
            <person name="Ahren D."/>
            <person name="Johansson T."/>
            <person name="Persson P."/>
            <person name="Tunlid A."/>
        </authorList>
    </citation>
    <scope>NUCLEOTIDE SEQUENCE [LARGE SCALE GENOMIC DNA]</scope>
    <source>
        <strain evidence="2 3">CBS 291.85</strain>
    </source>
</reference>
<dbReference type="PANTHER" id="PTHR40465">
    <property type="entry name" value="CHROMOSOME 1, WHOLE GENOME SHOTGUN SEQUENCE"/>
    <property type="match status" value="1"/>
</dbReference>
<organism evidence="2 3">
    <name type="scientific">Tetrapyrgos nigripes</name>
    <dbReference type="NCBI Taxonomy" id="182062"/>
    <lineage>
        <taxon>Eukaryota</taxon>
        <taxon>Fungi</taxon>
        <taxon>Dikarya</taxon>
        <taxon>Basidiomycota</taxon>
        <taxon>Agaricomycotina</taxon>
        <taxon>Agaricomycetes</taxon>
        <taxon>Agaricomycetidae</taxon>
        <taxon>Agaricales</taxon>
        <taxon>Marasmiineae</taxon>
        <taxon>Marasmiaceae</taxon>
        <taxon>Tetrapyrgos</taxon>
    </lineage>
</organism>
<keyword evidence="1" id="KW-0812">Transmembrane</keyword>
<dbReference type="OrthoDB" id="3231781at2759"/>
<keyword evidence="3" id="KW-1185">Reference proteome</keyword>
<protein>
    <submittedName>
        <fullName evidence="2">Uncharacterized protein</fullName>
    </submittedName>
</protein>
<dbReference type="AlphaFoldDB" id="A0A8H5CJG8"/>
<dbReference type="PANTHER" id="PTHR40465:SF1">
    <property type="entry name" value="DUF6534 DOMAIN-CONTAINING PROTEIN"/>
    <property type="match status" value="1"/>
</dbReference>
<dbReference type="EMBL" id="JAACJM010000154">
    <property type="protein sequence ID" value="KAF5342872.1"/>
    <property type="molecule type" value="Genomic_DNA"/>
</dbReference>
<feature type="transmembrane region" description="Helical" evidence="1">
    <location>
        <begin position="149"/>
        <end position="169"/>
    </location>
</feature>
<feature type="transmembrane region" description="Helical" evidence="1">
    <location>
        <begin position="31"/>
        <end position="58"/>
    </location>
</feature>
<feature type="transmembrane region" description="Helical" evidence="1">
    <location>
        <begin position="70"/>
        <end position="92"/>
    </location>
</feature>
<comment type="caution">
    <text evidence="2">The sequence shown here is derived from an EMBL/GenBank/DDBJ whole genome shotgun (WGS) entry which is preliminary data.</text>
</comment>
<dbReference type="Proteomes" id="UP000559256">
    <property type="component" value="Unassembled WGS sequence"/>
</dbReference>
<keyword evidence="1" id="KW-0472">Membrane</keyword>
<keyword evidence="1" id="KW-1133">Transmembrane helix</keyword>